<dbReference type="EMBL" id="VUJU01009074">
    <property type="protein sequence ID" value="KAF0722347.1"/>
    <property type="molecule type" value="Genomic_DNA"/>
</dbReference>
<gene>
    <name evidence="1" type="ORF">FWK35_00024392</name>
</gene>
<reference evidence="1 2" key="1">
    <citation type="submission" date="2019-08" db="EMBL/GenBank/DDBJ databases">
        <title>Whole genome of Aphis craccivora.</title>
        <authorList>
            <person name="Voronova N.V."/>
            <person name="Shulinski R.S."/>
            <person name="Bandarenka Y.V."/>
            <person name="Zhorov D.G."/>
            <person name="Warner D."/>
        </authorList>
    </citation>
    <scope>NUCLEOTIDE SEQUENCE [LARGE SCALE GENOMIC DNA]</scope>
    <source>
        <strain evidence="1">180601</strain>
        <tissue evidence="1">Whole Body</tissue>
    </source>
</reference>
<comment type="caution">
    <text evidence="1">The sequence shown here is derived from an EMBL/GenBank/DDBJ whole genome shotgun (WGS) entry which is preliminary data.</text>
</comment>
<dbReference type="Proteomes" id="UP000478052">
    <property type="component" value="Unassembled WGS sequence"/>
</dbReference>
<proteinExistence type="predicted"/>
<organism evidence="1 2">
    <name type="scientific">Aphis craccivora</name>
    <name type="common">Cowpea aphid</name>
    <dbReference type="NCBI Taxonomy" id="307492"/>
    <lineage>
        <taxon>Eukaryota</taxon>
        <taxon>Metazoa</taxon>
        <taxon>Ecdysozoa</taxon>
        <taxon>Arthropoda</taxon>
        <taxon>Hexapoda</taxon>
        <taxon>Insecta</taxon>
        <taxon>Pterygota</taxon>
        <taxon>Neoptera</taxon>
        <taxon>Paraneoptera</taxon>
        <taxon>Hemiptera</taxon>
        <taxon>Sternorrhyncha</taxon>
        <taxon>Aphidomorpha</taxon>
        <taxon>Aphidoidea</taxon>
        <taxon>Aphididae</taxon>
        <taxon>Aphidini</taxon>
        <taxon>Aphis</taxon>
        <taxon>Aphis</taxon>
    </lineage>
</organism>
<feature type="non-terminal residue" evidence="1">
    <location>
        <position position="251"/>
    </location>
</feature>
<keyword evidence="2" id="KW-1185">Reference proteome</keyword>
<dbReference type="OrthoDB" id="10532246at2759"/>
<accession>A0A6G0W5R0</accession>
<evidence type="ECO:0000313" key="1">
    <source>
        <dbReference type="EMBL" id="KAF0722347.1"/>
    </source>
</evidence>
<name>A0A6G0W5R0_APHCR</name>
<dbReference type="AlphaFoldDB" id="A0A6G0W5R0"/>
<protein>
    <submittedName>
        <fullName evidence="1">Zinc finger protein 668-like</fullName>
    </submittedName>
</protein>
<sequence length="251" mass="29214">MGNFAHTSNERMMNWVTRARSLSQQINLEFNALRIIRSNHHSDNSIPIDESIVMMSLGDVYRLSRRITINHTQYYIFMQLLYWRRRLEEIELIEYKQCLKVQWRDITKYSSFDIEFFLSEIFEEAYQLYYDDGHTKWKLHLLDNSLVCNDYILELLERYVTCSIFNGMACSTGLFSTPQIAPQIIVPDIPAGGSNMISDDDICMLAMDAYEMLDADTDFYTTTDNGKRTSSANTTSAIKAKKTRLLLVQSP</sequence>
<evidence type="ECO:0000313" key="2">
    <source>
        <dbReference type="Proteomes" id="UP000478052"/>
    </source>
</evidence>